<keyword evidence="4" id="KW-1185">Reference proteome</keyword>
<keyword evidence="3" id="KW-0614">Plasmid</keyword>
<dbReference type="Proteomes" id="UP000239936">
    <property type="component" value="Unassembled WGS sequence"/>
</dbReference>
<organism evidence="3 4">
    <name type="scientific">Chromatium okenii</name>
    <dbReference type="NCBI Taxonomy" id="61644"/>
    <lineage>
        <taxon>Bacteria</taxon>
        <taxon>Pseudomonadati</taxon>
        <taxon>Pseudomonadota</taxon>
        <taxon>Gammaproteobacteria</taxon>
        <taxon>Chromatiales</taxon>
        <taxon>Chromatiaceae</taxon>
        <taxon>Chromatium</taxon>
    </lineage>
</organism>
<evidence type="ECO:0000313" key="2">
    <source>
        <dbReference type="EMBL" id="PQJ96751.1"/>
    </source>
</evidence>
<feature type="region of interest" description="Disordered" evidence="1">
    <location>
        <begin position="54"/>
        <end position="77"/>
    </location>
</feature>
<name>A0A2S7XT01_9GAMM</name>
<evidence type="ECO:0000256" key="1">
    <source>
        <dbReference type="SAM" id="MobiDB-lite"/>
    </source>
</evidence>
<dbReference type="EMBL" id="PPGH01000033">
    <property type="protein sequence ID" value="PQJ96751.1"/>
    <property type="molecule type" value="Genomic_DNA"/>
</dbReference>
<dbReference type="AlphaFoldDB" id="A0A2S7XT01"/>
<dbReference type="EMBL" id="PPGH01000033">
    <property type="protein sequence ID" value="PQJ96766.1"/>
    <property type="molecule type" value="Genomic_DNA"/>
</dbReference>
<protein>
    <submittedName>
        <fullName evidence="3">Uncharacterized protein</fullName>
    </submittedName>
</protein>
<evidence type="ECO:0000313" key="3">
    <source>
        <dbReference type="EMBL" id="PQJ96766.1"/>
    </source>
</evidence>
<geneLocation type="plasmid" evidence="3">
    <name>pCok152</name>
</geneLocation>
<sequence length="77" mass="8785">MATIIFIKMLIKIALSAIHIKCIDHDTKRMACHTVRKTHKRLLSLKKPTFPADRLDNSVHGRKMNASRISDTKKAAF</sequence>
<reference evidence="3 4" key="1">
    <citation type="submission" date="2018-01" db="EMBL/GenBank/DDBJ databases">
        <title>The complete genome sequence of Chromatium okenii LaCa, a purple sulfur bacterium with a turbulent life.</title>
        <authorList>
            <person name="Luedin S.M."/>
            <person name="Liechti N."/>
            <person name="Storelli N."/>
            <person name="Danza F."/>
            <person name="Wittwer M."/>
            <person name="Pothier J.F."/>
            <person name="Tonolla M.A."/>
        </authorList>
    </citation>
    <scope>NUCLEOTIDE SEQUENCE [LARGE SCALE GENOMIC DNA]</scope>
    <source>
        <strain evidence="3 4">LaCa</strain>
        <plasmid evidence="3">pCok152</plasmid>
    </source>
</reference>
<evidence type="ECO:0000313" key="4">
    <source>
        <dbReference type="Proteomes" id="UP000239936"/>
    </source>
</evidence>
<accession>A0A2S7XT01</accession>
<proteinExistence type="predicted"/>
<gene>
    <name evidence="2" type="ORF">CXB77_05995</name>
    <name evidence="3" type="ORF">CXB77_06070</name>
</gene>
<comment type="caution">
    <text evidence="3">The sequence shown here is derived from an EMBL/GenBank/DDBJ whole genome shotgun (WGS) entry which is preliminary data.</text>
</comment>